<reference evidence="1 2" key="1">
    <citation type="journal article" date="2021" name="Elife">
        <title>Chloroplast acquisition without the gene transfer in kleptoplastic sea slugs, Plakobranchus ocellatus.</title>
        <authorList>
            <person name="Maeda T."/>
            <person name="Takahashi S."/>
            <person name="Yoshida T."/>
            <person name="Shimamura S."/>
            <person name="Takaki Y."/>
            <person name="Nagai Y."/>
            <person name="Toyoda A."/>
            <person name="Suzuki Y."/>
            <person name="Arimoto A."/>
            <person name="Ishii H."/>
            <person name="Satoh N."/>
            <person name="Nishiyama T."/>
            <person name="Hasebe M."/>
            <person name="Maruyama T."/>
            <person name="Minagawa J."/>
            <person name="Obokata J."/>
            <person name="Shigenobu S."/>
        </authorList>
    </citation>
    <scope>NUCLEOTIDE SEQUENCE [LARGE SCALE GENOMIC DNA]</scope>
</reference>
<accession>A0AAV3Y600</accession>
<gene>
    <name evidence="1" type="ORF">PoB_000503500</name>
</gene>
<evidence type="ECO:0000313" key="2">
    <source>
        <dbReference type="Proteomes" id="UP000735302"/>
    </source>
</evidence>
<dbReference type="EMBL" id="BLXT01000588">
    <property type="protein sequence ID" value="GFN78529.1"/>
    <property type="molecule type" value="Genomic_DNA"/>
</dbReference>
<sequence>MIGQPSSYLRSDHLDRAGVDSGVVGRRGEMRTLPFILSCSLGKSGDTRYLRRGNGIQCQQVEQSHPLKKAQGFRKNRLPPCHTQPFFGHPNCSDDATREAALWWTKETGRLVTSVVVCPALLKDDDLSPKV</sequence>
<organism evidence="1 2">
    <name type="scientific">Plakobranchus ocellatus</name>
    <dbReference type="NCBI Taxonomy" id="259542"/>
    <lineage>
        <taxon>Eukaryota</taxon>
        <taxon>Metazoa</taxon>
        <taxon>Spiralia</taxon>
        <taxon>Lophotrochozoa</taxon>
        <taxon>Mollusca</taxon>
        <taxon>Gastropoda</taxon>
        <taxon>Heterobranchia</taxon>
        <taxon>Euthyneura</taxon>
        <taxon>Panpulmonata</taxon>
        <taxon>Sacoglossa</taxon>
        <taxon>Placobranchoidea</taxon>
        <taxon>Plakobranchidae</taxon>
        <taxon>Plakobranchus</taxon>
    </lineage>
</organism>
<proteinExistence type="predicted"/>
<dbReference type="AlphaFoldDB" id="A0AAV3Y600"/>
<comment type="caution">
    <text evidence="1">The sequence shown here is derived from an EMBL/GenBank/DDBJ whole genome shotgun (WGS) entry which is preliminary data.</text>
</comment>
<dbReference type="Proteomes" id="UP000735302">
    <property type="component" value="Unassembled WGS sequence"/>
</dbReference>
<keyword evidence="2" id="KW-1185">Reference proteome</keyword>
<evidence type="ECO:0000313" key="1">
    <source>
        <dbReference type="EMBL" id="GFN78529.1"/>
    </source>
</evidence>
<protein>
    <submittedName>
        <fullName evidence="1">Uncharacterized protein</fullName>
    </submittedName>
</protein>
<name>A0AAV3Y600_9GAST</name>